<comment type="caution">
    <text evidence="1">The sequence shown here is derived from an EMBL/GenBank/DDBJ whole genome shotgun (WGS) entry which is preliminary data.</text>
</comment>
<reference evidence="2" key="1">
    <citation type="journal article" date="2022" name="Mol. Ecol. Resour.">
        <title>The genomes of chicory, endive, great burdock and yacon provide insights into Asteraceae palaeo-polyploidization history and plant inulin production.</title>
        <authorList>
            <person name="Fan W."/>
            <person name="Wang S."/>
            <person name="Wang H."/>
            <person name="Wang A."/>
            <person name="Jiang F."/>
            <person name="Liu H."/>
            <person name="Zhao H."/>
            <person name="Xu D."/>
            <person name="Zhang Y."/>
        </authorList>
    </citation>
    <scope>NUCLEOTIDE SEQUENCE [LARGE SCALE GENOMIC DNA]</scope>
    <source>
        <strain evidence="2">cv. Niubang</strain>
    </source>
</reference>
<keyword evidence="2" id="KW-1185">Reference proteome</keyword>
<evidence type="ECO:0000313" key="2">
    <source>
        <dbReference type="Proteomes" id="UP001055879"/>
    </source>
</evidence>
<gene>
    <name evidence="1" type="ORF">L6452_04984</name>
</gene>
<organism evidence="1 2">
    <name type="scientific">Arctium lappa</name>
    <name type="common">Greater burdock</name>
    <name type="synonym">Lappa major</name>
    <dbReference type="NCBI Taxonomy" id="4217"/>
    <lineage>
        <taxon>Eukaryota</taxon>
        <taxon>Viridiplantae</taxon>
        <taxon>Streptophyta</taxon>
        <taxon>Embryophyta</taxon>
        <taxon>Tracheophyta</taxon>
        <taxon>Spermatophyta</taxon>
        <taxon>Magnoliopsida</taxon>
        <taxon>eudicotyledons</taxon>
        <taxon>Gunneridae</taxon>
        <taxon>Pentapetalae</taxon>
        <taxon>asterids</taxon>
        <taxon>campanulids</taxon>
        <taxon>Asterales</taxon>
        <taxon>Asteraceae</taxon>
        <taxon>Carduoideae</taxon>
        <taxon>Cardueae</taxon>
        <taxon>Arctiinae</taxon>
        <taxon>Arctium</taxon>
    </lineage>
</organism>
<protein>
    <submittedName>
        <fullName evidence="1">Uncharacterized protein</fullName>
    </submittedName>
</protein>
<sequence length="253" mass="28268">MVASAALVALKTLLSVLACVMCAMFVWGFVMDGWSSCFDIHARWMVAALIDFYIHVAIIGAWVVYKESSRIRAAVLILFLITLGSITTCTYIVVLLFKLSPEESSKDPLYFVLARHQKRDVSGHRRGPSVVTARIIFSALGCLMLGTFIYTLIVDGSPFRAQVFTPCMIGATTDFYFNVVVLSVWVAYKESSWISAFLWILSIVCFGSITTCVYMLRQLFYLSPDQPVSLIIFNSSNRDLQLSDPLLMANAYV</sequence>
<accession>A0ACB9EF54</accession>
<evidence type="ECO:0000313" key="1">
    <source>
        <dbReference type="EMBL" id="KAI3757447.1"/>
    </source>
</evidence>
<dbReference type="Proteomes" id="UP001055879">
    <property type="component" value="Linkage Group LG02"/>
</dbReference>
<name>A0ACB9EF54_ARCLA</name>
<reference evidence="1 2" key="2">
    <citation type="journal article" date="2022" name="Mol. Ecol. Resour.">
        <title>The genomes of chicory, endive, great burdock and yacon provide insights into Asteraceae paleo-polyploidization history and plant inulin production.</title>
        <authorList>
            <person name="Fan W."/>
            <person name="Wang S."/>
            <person name="Wang H."/>
            <person name="Wang A."/>
            <person name="Jiang F."/>
            <person name="Liu H."/>
            <person name="Zhao H."/>
            <person name="Xu D."/>
            <person name="Zhang Y."/>
        </authorList>
    </citation>
    <scope>NUCLEOTIDE SEQUENCE [LARGE SCALE GENOMIC DNA]</scope>
    <source>
        <strain evidence="2">cv. Niubang</strain>
    </source>
</reference>
<dbReference type="EMBL" id="CM042048">
    <property type="protein sequence ID" value="KAI3757447.1"/>
    <property type="molecule type" value="Genomic_DNA"/>
</dbReference>
<proteinExistence type="predicted"/>